<keyword evidence="3" id="KW-1185">Reference proteome</keyword>
<reference evidence="2" key="1">
    <citation type="submission" date="2021-03" db="EMBL/GenBank/DDBJ databases">
        <title>Complete Genome of Pseudoalteromonas xiamenensis STKMTI.2, a new potential marine bacterium producing anti-Vibrio compounds.</title>
        <authorList>
            <person name="Handayani D.P."/>
            <person name="Isnansetyo A."/>
            <person name="Istiqomah I."/>
            <person name="Jumina J."/>
        </authorList>
    </citation>
    <scope>NUCLEOTIDE SEQUENCE</scope>
    <source>
        <strain evidence="2">STKMTI.2</strain>
    </source>
</reference>
<name>A0A975DGU7_9GAMM</name>
<dbReference type="KEGG" id="pxi:J5O05_01140"/>
<feature type="transmembrane region" description="Helical" evidence="1">
    <location>
        <begin position="214"/>
        <end position="231"/>
    </location>
</feature>
<feature type="transmembrane region" description="Helical" evidence="1">
    <location>
        <begin position="12"/>
        <end position="30"/>
    </location>
</feature>
<keyword evidence="1" id="KW-0812">Transmembrane</keyword>
<protein>
    <submittedName>
        <fullName evidence="2">Uncharacterized protein</fullName>
    </submittedName>
</protein>
<sequence length="238" mass="27452">MNNGNWWEFYFVRYFIGSIFGFLIIIALVLHPDSGLAGTMASYTDFDALKIKDISAPFLLGMLFLGTAFCYVSSAPILVLHALRYRFQFTCSNNTSVSVWLIFVILFGVFYVAVWKLNSFTLLRGIMSMAAFFIVYSQIFMLVSSIKAKNAHIFDFYRKLAKDRSNQKIDRKEFVESYRHLREHGNAFLILVCESALGMALFFCTSINELILTTFFWLIPTVPIWFVATYLESRLKNV</sequence>
<dbReference type="Proteomes" id="UP000664904">
    <property type="component" value="Chromosome"/>
</dbReference>
<evidence type="ECO:0000256" key="1">
    <source>
        <dbReference type="SAM" id="Phobius"/>
    </source>
</evidence>
<dbReference type="AlphaFoldDB" id="A0A975DGU7"/>
<proteinExistence type="predicted"/>
<gene>
    <name evidence="2" type="ORF">J5O05_01140</name>
</gene>
<organism evidence="2 3">
    <name type="scientific">Pseudoalteromonas xiamenensis</name>
    <dbReference type="NCBI Taxonomy" id="882626"/>
    <lineage>
        <taxon>Bacteria</taxon>
        <taxon>Pseudomonadati</taxon>
        <taxon>Pseudomonadota</taxon>
        <taxon>Gammaproteobacteria</taxon>
        <taxon>Alteromonadales</taxon>
        <taxon>Pseudoalteromonadaceae</taxon>
        <taxon>Pseudoalteromonas</taxon>
    </lineage>
</organism>
<feature type="transmembrane region" description="Helical" evidence="1">
    <location>
        <begin position="95"/>
        <end position="115"/>
    </location>
</feature>
<accession>A0A975DGU7</accession>
<evidence type="ECO:0000313" key="2">
    <source>
        <dbReference type="EMBL" id="QTH71611.1"/>
    </source>
</evidence>
<dbReference type="EMBL" id="CP072133">
    <property type="protein sequence ID" value="QTH71611.1"/>
    <property type="molecule type" value="Genomic_DNA"/>
</dbReference>
<evidence type="ECO:0000313" key="3">
    <source>
        <dbReference type="Proteomes" id="UP000664904"/>
    </source>
</evidence>
<feature type="transmembrane region" description="Helical" evidence="1">
    <location>
        <begin position="121"/>
        <end position="143"/>
    </location>
</feature>
<dbReference type="RefSeq" id="WP_208843237.1">
    <property type="nucleotide sequence ID" value="NZ_CP072133.1"/>
</dbReference>
<feature type="transmembrane region" description="Helical" evidence="1">
    <location>
        <begin position="58"/>
        <end position="83"/>
    </location>
</feature>
<keyword evidence="1" id="KW-0472">Membrane</keyword>
<keyword evidence="1" id="KW-1133">Transmembrane helix</keyword>
<feature type="transmembrane region" description="Helical" evidence="1">
    <location>
        <begin position="187"/>
        <end position="208"/>
    </location>
</feature>